<keyword evidence="7 8" id="KW-0472">Membrane</keyword>
<evidence type="ECO:0000256" key="3">
    <source>
        <dbReference type="ARBA" id="ARBA00022448"/>
    </source>
</evidence>
<dbReference type="AlphaFoldDB" id="A0A0A3AVC4"/>
<comment type="caution">
    <text evidence="10">The sequence shown here is derived from an EMBL/GenBank/DDBJ whole genome shotgun (WGS) entry which is preliminary data.</text>
</comment>
<evidence type="ECO:0000256" key="7">
    <source>
        <dbReference type="ARBA" id="ARBA00023136"/>
    </source>
</evidence>
<gene>
    <name evidence="10" type="ORF">OA57_02035</name>
</gene>
<keyword evidence="5 8" id="KW-0812">Transmembrane</keyword>
<protein>
    <submittedName>
        <fullName evidence="10">Membrane protein</fullName>
    </submittedName>
</protein>
<dbReference type="PANTHER" id="PTHR30294">
    <property type="entry name" value="MEMBRANE COMPONENT OF ABC TRANSPORTER YHHJ-RELATED"/>
    <property type="match status" value="1"/>
</dbReference>
<dbReference type="STRING" id="505317.OA57_02035"/>
<keyword evidence="4" id="KW-1003">Cell membrane</keyword>
<evidence type="ECO:0000313" key="10">
    <source>
        <dbReference type="EMBL" id="KGQ71040.1"/>
    </source>
</evidence>
<dbReference type="OrthoDB" id="9808686at2"/>
<comment type="subcellular location">
    <subcellularLocation>
        <location evidence="1">Cell membrane</location>
        <topology evidence="1">Multi-pass membrane protein</topology>
    </subcellularLocation>
</comment>
<evidence type="ECO:0000256" key="5">
    <source>
        <dbReference type="ARBA" id="ARBA00022692"/>
    </source>
</evidence>
<feature type="transmembrane region" description="Helical" evidence="8">
    <location>
        <begin position="256"/>
        <end position="278"/>
    </location>
</feature>
<dbReference type="EMBL" id="JSUM01000003">
    <property type="protein sequence ID" value="KGQ71040.1"/>
    <property type="molecule type" value="Genomic_DNA"/>
</dbReference>
<evidence type="ECO:0000256" key="8">
    <source>
        <dbReference type="SAM" id="Phobius"/>
    </source>
</evidence>
<feature type="transmembrane region" description="Helical" evidence="8">
    <location>
        <begin position="182"/>
        <end position="200"/>
    </location>
</feature>
<dbReference type="RefSeq" id="WP_034612786.1">
    <property type="nucleotide sequence ID" value="NZ_JSUM01000003.1"/>
</dbReference>
<evidence type="ECO:0000259" key="9">
    <source>
        <dbReference type="PROSITE" id="PS51012"/>
    </source>
</evidence>
<dbReference type="InterPro" id="IPR051449">
    <property type="entry name" value="ABC-2_transporter_component"/>
</dbReference>
<dbReference type="Pfam" id="PF12698">
    <property type="entry name" value="ABC2_membrane_3"/>
    <property type="match status" value="1"/>
</dbReference>
<keyword evidence="6 8" id="KW-1133">Transmembrane helix</keyword>
<reference evidence="10 11" key="1">
    <citation type="submission" date="2014-11" db="EMBL/GenBank/DDBJ databases">
        <title>Draft genome sequence of Chelonobacter oris 1662T, associated with respiratory disease in Hermann's Tortoises.</title>
        <authorList>
            <person name="Kudirkiene E."/>
            <person name="Hansen M.J."/>
            <person name="Bojesen A.M."/>
        </authorList>
    </citation>
    <scope>NUCLEOTIDE SEQUENCE [LARGE SCALE GENOMIC DNA]</scope>
    <source>
        <strain evidence="10 11">1662</strain>
    </source>
</reference>
<dbReference type="InterPro" id="IPR047817">
    <property type="entry name" value="ABC2_TM_bact-type"/>
</dbReference>
<evidence type="ECO:0000313" key="11">
    <source>
        <dbReference type="Proteomes" id="UP000030380"/>
    </source>
</evidence>
<accession>A0A0A3AVC4</accession>
<keyword evidence="11" id="KW-1185">Reference proteome</keyword>
<keyword evidence="3" id="KW-0813">Transport</keyword>
<dbReference type="GO" id="GO:0140359">
    <property type="term" value="F:ABC-type transporter activity"/>
    <property type="evidence" value="ECO:0007669"/>
    <property type="project" value="InterPro"/>
</dbReference>
<dbReference type="PROSITE" id="PS51012">
    <property type="entry name" value="ABC_TM2"/>
    <property type="match status" value="1"/>
</dbReference>
<dbReference type="InterPro" id="IPR013525">
    <property type="entry name" value="ABC2_TM"/>
</dbReference>
<evidence type="ECO:0000256" key="1">
    <source>
        <dbReference type="ARBA" id="ARBA00004651"/>
    </source>
</evidence>
<name>A0A0A3AVC4_9PAST</name>
<dbReference type="GO" id="GO:0005886">
    <property type="term" value="C:plasma membrane"/>
    <property type="evidence" value="ECO:0007669"/>
    <property type="project" value="UniProtKB-SubCell"/>
</dbReference>
<feature type="domain" description="ABC transmembrane type-2" evidence="9">
    <location>
        <begin position="133"/>
        <end position="369"/>
    </location>
</feature>
<feature type="transmembrane region" description="Helical" evidence="8">
    <location>
        <begin position="18"/>
        <end position="39"/>
    </location>
</feature>
<proteinExistence type="inferred from homology"/>
<organism evidence="10 11">
    <name type="scientific">Chelonobacter oris</name>
    <dbReference type="NCBI Taxonomy" id="505317"/>
    <lineage>
        <taxon>Bacteria</taxon>
        <taxon>Pseudomonadati</taxon>
        <taxon>Pseudomonadota</taxon>
        <taxon>Gammaproteobacteria</taxon>
        <taxon>Pasteurellales</taxon>
        <taxon>Pasteurellaceae</taxon>
        <taxon>Chelonobacter</taxon>
    </lineage>
</organism>
<feature type="transmembrane region" description="Helical" evidence="8">
    <location>
        <begin position="220"/>
        <end position="244"/>
    </location>
</feature>
<dbReference type="Proteomes" id="UP000030380">
    <property type="component" value="Unassembled WGS sequence"/>
</dbReference>
<evidence type="ECO:0000256" key="4">
    <source>
        <dbReference type="ARBA" id="ARBA00022475"/>
    </source>
</evidence>
<feature type="transmembrane region" description="Helical" evidence="8">
    <location>
        <begin position="344"/>
        <end position="364"/>
    </location>
</feature>
<comment type="similarity">
    <text evidence="2">Belongs to the ABC-2 integral membrane protein family.</text>
</comment>
<evidence type="ECO:0000256" key="2">
    <source>
        <dbReference type="ARBA" id="ARBA00007783"/>
    </source>
</evidence>
<dbReference type="PANTHER" id="PTHR30294:SF47">
    <property type="entry name" value="INNER MEMBRANE TRANSPORT PERMEASE YHHJ"/>
    <property type="match status" value="1"/>
</dbReference>
<dbReference type="Gene3D" id="3.40.1710.10">
    <property type="entry name" value="abc type-2 transporter like domain"/>
    <property type="match status" value="1"/>
</dbReference>
<sequence>MQWLKNVYYLSIKELRSLFSDVTLIGLVVVMFTFTIYSIGKSVTTEVKNASVAVLDQDQSTFSYQLRDVILPPYFKQVVEIESGQIDSMMDSGEYIFVLTIPPNFAADLLADKQPQLQLLVDATAMTQAGVGANYLSQIITRQINQFLGLPDSERILPFEPVVNVLFNSNLLTEWFMPTTQITGNSSLLALILVGAAVIREREHGTIEHLLVMPVTASEIAFSKILANSLVILVAAMLSLYFVVHKLIGAPINGSLWLFAFSEAIYLFSVAGLGLFLATQAPTMPQFSLLCLPVYIVLYLLSGGTSPFESMPPLVQNIMLFSPLTQFVAISQDVLFRGAGWETVWHRIVIMAMMGAGFVTLAIVRFRSMLARQN</sequence>
<evidence type="ECO:0000256" key="6">
    <source>
        <dbReference type="ARBA" id="ARBA00022989"/>
    </source>
</evidence>
<feature type="transmembrane region" description="Helical" evidence="8">
    <location>
        <begin position="284"/>
        <end position="302"/>
    </location>
</feature>